<dbReference type="PIRSF" id="PIRSF037404">
    <property type="entry name" value="DNMT1"/>
    <property type="match status" value="1"/>
</dbReference>
<dbReference type="Proteomes" id="UP000054270">
    <property type="component" value="Unassembled WGS sequence"/>
</dbReference>
<feature type="region of interest" description="Disordered" evidence="12">
    <location>
        <begin position="1"/>
        <end position="71"/>
    </location>
</feature>
<dbReference type="InterPro" id="IPR001525">
    <property type="entry name" value="C5_MeTfrase"/>
</dbReference>
<dbReference type="GO" id="GO:0005634">
    <property type="term" value="C:nucleus"/>
    <property type="evidence" value="ECO:0007669"/>
    <property type="project" value="UniProtKB-SubCell"/>
</dbReference>
<dbReference type="PROSITE" id="PS51679">
    <property type="entry name" value="SAM_MT_C5"/>
    <property type="match status" value="1"/>
</dbReference>
<evidence type="ECO:0000256" key="2">
    <source>
        <dbReference type="ARBA" id="ARBA00011975"/>
    </source>
</evidence>
<feature type="compositionally biased region" description="Polar residues" evidence="12">
    <location>
        <begin position="44"/>
        <end position="57"/>
    </location>
</feature>
<dbReference type="GO" id="GO:0003886">
    <property type="term" value="F:DNA (cytosine-5-)-methyltransferase activity"/>
    <property type="evidence" value="ECO:0007669"/>
    <property type="project" value="UniProtKB-EC"/>
</dbReference>
<feature type="region of interest" description="Disordered" evidence="12">
    <location>
        <begin position="1016"/>
        <end position="1036"/>
    </location>
</feature>
<dbReference type="PROSITE" id="PS51038">
    <property type="entry name" value="BAH"/>
    <property type="match status" value="1"/>
</dbReference>
<evidence type="ECO:0000256" key="9">
    <source>
        <dbReference type="PIRSR" id="PIRSR037404-1"/>
    </source>
</evidence>
<evidence type="ECO:0000256" key="3">
    <source>
        <dbReference type="ARBA" id="ARBA00022603"/>
    </source>
</evidence>
<dbReference type="OMA" id="GNAVPWP"/>
<comment type="similarity">
    <text evidence="10 11">Belongs to the class I-like SAM-binding methyltransferase superfamily. C5-methyltransferase family.</text>
</comment>
<keyword evidence="3 10" id="KW-0489">Methyltransferase</keyword>
<dbReference type="AlphaFoldDB" id="A0A0D2MX31"/>
<dbReference type="GO" id="GO:0003677">
    <property type="term" value="F:DNA binding"/>
    <property type="evidence" value="ECO:0007669"/>
    <property type="project" value="UniProtKB-KW"/>
</dbReference>
<feature type="active site" evidence="9 10">
    <location>
        <position position="840"/>
    </location>
</feature>
<dbReference type="GO" id="GO:0006346">
    <property type="term" value="P:DNA methylation-dependent constitutive heterochromatin formation"/>
    <property type="evidence" value="ECO:0007669"/>
    <property type="project" value="InterPro"/>
</dbReference>
<dbReference type="PANTHER" id="PTHR10629">
    <property type="entry name" value="CYTOSINE-SPECIFIC METHYLTRANSFERASE"/>
    <property type="match status" value="1"/>
</dbReference>
<dbReference type="Pfam" id="PF00145">
    <property type="entry name" value="DNA_methylase"/>
    <property type="match status" value="1"/>
</dbReference>
<dbReference type="InterPro" id="IPR022702">
    <property type="entry name" value="Cytosine_MeTrfase1_RFD"/>
</dbReference>
<accession>A0A0D2MX31</accession>
<dbReference type="InterPro" id="IPR029063">
    <property type="entry name" value="SAM-dependent_MTases_sf"/>
</dbReference>
<keyword evidence="15" id="KW-1185">Reference proteome</keyword>
<dbReference type="Gene3D" id="3.90.120.10">
    <property type="entry name" value="DNA Methylase, subunit A, domain 2"/>
    <property type="match status" value="1"/>
</dbReference>
<dbReference type="PRINTS" id="PR00105">
    <property type="entry name" value="C5METTRFRASE"/>
</dbReference>
<evidence type="ECO:0000256" key="6">
    <source>
        <dbReference type="ARBA" id="ARBA00022737"/>
    </source>
</evidence>
<feature type="domain" description="BAH" evidence="13">
    <location>
        <begin position="410"/>
        <end position="534"/>
    </location>
</feature>
<evidence type="ECO:0000256" key="4">
    <source>
        <dbReference type="ARBA" id="ARBA00022679"/>
    </source>
</evidence>
<dbReference type="GO" id="GO:0032259">
    <property type="term" value="P:methylation"/>
    <property type="evidence" value="ECO:0007669"/>
    <property type="project" value="UniProtKB-KW"/>
</dbReference>
<organism evidence="14 15">
    <name type="scientific">Hypholoma sublateritium (strain FD-334 SS-4)</name>
    <dbReference type="NCBI Taxonomy" id="945553"/>
    <lineage>
        <taxon>Eukaryota</taxon>
        <taxon>Fungi</taxon>
        <taxon>Dikarya</taxon>
        <taxon>Basidiomycota</taxon>
        <taxon>Agaricomycotina</taxon>
        <taxon>Agaricomycetes</taxon>
        <taxon>Agaricomycetidae</taxon>
        <taxon>Agaricales</taxon>
        <taxon>Agaricineae</taxon>
        <taxon>Strophariaceae</taxon>
        <taxon>Hypholoma</taxon>
    </lineage>
</organism>
<dbReference type="SUPFAM" id="SSF53335">
    <property type="entry name" value="S-adenosyl-L-methionine-dependent methyltransferases"/>
    <property type="match status" value="1"/>
</dbReference>
<comment type="subcellular location">
    <subcellularLocation>
        <location evidence="1">Nucleus</location>
    </subcellularLocation>
</comment>
<feature type="compositionally biased region" description="Basic and acidic residues" evidence="12">
    <location>
        <begin position="21"/>
        <end position="33"/>
    </location>
</feature>
<dbReference type="GO" id="GO:0003682">
    <property type="term" value="F:chromatin binding"/>
    <property type="evidence" value="ECO:0007669"/>
    <property type="project" value="InterPro"/>
</dbReference>
<gene>
    <name evidence="14" type="ORF">HYPSUDRAFT_129455</name>
</gene>
<dbReference type="EC" id="2.1.1.37" evidence="2"/>
<dbReference type="Gene3D" id="2.30.30.490">
    <property type="match status" value="2"/>
</dbReference>
<dbReference type="NCBIfam" id="TIGR00675">
    <property type="entry name" value="dcm"/>
    <property type="match status" value="1"/>
</dbReference>
<dbReference type="STRING" id="945553.A0A0D2MX31"/>
<sequence length="1263" mass="144023">MSRYSRKVRPDPFAISFPDEFEARGSDSDRAGERSNASGPPDSRSPSVASNATSTSLGKRKAVRYRKPEGRTKEVVENANLVIHGENDSEELFEDDTDDQKPIRVLDDFAIFDPKHSCEMVMLDALERDDGVDRQFEAAGMVSSYYENDEDDGQDDDAQEVQPLRVRLTAILRFTINYAVETDPFYIETQYAWYILRSPSQQYREHWQHFCTPHRIAQIVISHASQKPKELYPDFLQRFVSKTLLGRTFVEGDIRENVLDIRDIILDEHDSSKLLAAPYIKHILSWAPYRPVSSRPTRRQQIRVKVPLKLALGHDVDLAVLKAENQGPTRVTPRIAKLAVGYFRDEIKVVGSAPPPVNKAVLQANRKRARKQLWNLIEMTRREKPKIDYSKNHKVNVRNNYYTEVTIDKIPYKIGDVVIVPGDQVAAMPTEESQLDEDDQVHNYFWFARILYFVMENQVAHIQWFNHGSQTFIGELAHPQELFLADQCGTTPLRDIVGKATVHVSPNSIPPDKPYEYFCKFMHALNIGAFSSIDRARLERFSLLSPGDNCPVCPLVELRENMEKIPRELKDELGTTNGVAFGGKTYHYEDFVLYRAEKGPANIGYITGIDLHAEQLTVAARMVGRIADLDLPAGTLKDERQLYLTDEKTTFQIKDLLKVIYAPCLDSILGPQHTLEDWLNLSYDHFYVKYSFPTLKVKSWNDKHRISCGKLNVCTTCCRERLQKRRLIQQFLNAQNVKPLRTLDLFGGVGAFSRGLVEGSGSLKITHAIEISPSAARTFSRNSPQTVVFNQCANEMLQYIIKSQQGHSVEVPKQKFDDKSPVQVPPKPGEVDVIVAGFPCQSHSTLNMFRNAQDAKSNLILTTLSYMDHYSPRFGYFENVPGFLRYALNADQVDVHTTRGGVQSGGLKLFVRALLDMNYQVRIGQLQAGHYGTPQRRVRFFIVAAKEGEVLPEFPEPTHDFPENKTLEIKIRVGDRLHRLSPVRFADGIAHHPFVSIADSILDLPRFDWRHPKKSRDFTRRTDKESEIPSQDCHSKDGRTYCGFQGKIGYFKPPQTRYQLSARSAPETTDIQQYTRRFDSKKVVRVLNIPLLANADYTSLPRDMHDWQLVDPSSAMGRKNYRPGAYGRTDKDSIFQTTVTHMEPTAKQSRVLHPRDHRMFTVRELARSQGFPDNFVFEALGNKVVTMHRQIGNAVPLQIGHALGRELRESLLQKWNTMRENATVIDSDDEDEAIDATLQQQCQPEAPRGQVESDEEGSDMDIY</sequence>
<evidence type="ECO:0000256" key="5">
    <source>
        <dbReference type="ARBA" id="ARBA00022691"/>
    </source>
</evidence>
<keyword evidence="6" id="KW-0677">Repeat</keyword>
<proteinExistence type="inferred from homology"/>
<dbReference type="GO" id="GO:0044027">
    <property type="term" value="P:negative regulation of gene expression via chromosomal CpG island methylation"/>
    <property type="evidence" value="ECO:0007669"/>
    <property type="project" value="TreeGrafter"/>
</dbReference>
<dbReference type="PANTHER" id="PTHR10629:SF52">
    <property type="entry name" value="DNA (CYTOSINE-5)-METHYLTRANSFERASE 1"/>
    <property type="match status" value="1"/>
</dbReference>
<name>A0A0D2MX31_HYPSF</name>
<evidence type="ECO:0000256" key="8">
    <source>
        <dbReference type="ARBA" id="ARBA00023242"/>
    </source>
</evidence>
<dbReference type="OrthoDB" id="5376140at2759"/>
<dbReference type="Pfam" id="PF12047">
    <property type="entry name" value="DNMT1-RFD"/>
    <property type="match status" value="1"/>
</dbReference>
<evidence type="ECO:0000313" key="14">
    <source>
        <dbReference type="EMBL" id="KJA28588.1"/>
    </source>
</evidence>
<evidence type="ECO:0000259" key="13">
    <source>
        <dbReference type="PROSITE" id="PS51038"/>
    </source>
</evidence>
<protein>
    <recommendedName>
        <fullName evidence="2">DNA (cytosine-5-)-methyltransferase</fullName>
        <ecNumber evidence="2">2.1.1.37</ecNumber>
    </recommendedName>
</protein>
<evidence type="ECO:0000256" key="1">
    <source>
        <dbReference type="ARBA" id="ARBA00004123"/>
    </source>
</evidence>
<keyword evidence="8" id="KW-0539">Nucleus</keyword>
<evidence type="ECO:0000256" key="11">
    <source>
        <dbReference type="RuleBase" id="RU000416"/>
    </source>
</evidence>
<evidence type="ECO:0000256" key="12">
    <source>
        <dbReference type="SAM" id="MobiDB-lite"/>
    </source>
</evidence>
<dbReference type="EMBL" id="KN817521">
    <property type="protein sequence ID" value="KJA28588.1"/>
    <property type="molecule type" value="Genomic_DNA"/>
</dbReference>
<dbReference type="InterPro" id="IPR001025">
    <property type="entry name" value="BAH_dom"/>
</dbReference>
<keyword evidence="5 10" id="KW-0949">S-adenosyl-L-methionine</keyword>
<dbReference type="InterPro" id="IPR050390">
    <property type="entry name" value="C5-Methyltransferase"/>
</dbReference>
<keyword evidence="4 10" id="KW-0808">Transferase</keyword>
<feature type="region of interest" description="Disordered" evidence="12">
    <location>
        <begin position="1239"/>
        <end position="1263"/>
    </location>
</feature>
<evidence type="ECO:0000256" key="7">
    <source>
        <dbReference type="ARBA" id="ARBA00023125"/>
    </source>
</evidence>
<dbReference type="InterPro" id="IPR043151">
    <property type="entry name" value="BAH_sf"/>
</dbReference>
<reference evidence="15" key="1">
    <citation type="submission" date="2014-04" db="EMBL/GenBank/DDBJ databases">
        <title>Evolutionary Origins and Diversification of the Mycorrhizal Mutualists.</title>
        <authorList>
            <consortium name="DOE Joint Genome Institute"/>
            <consortium name="Mycorrhizal Genomics Consortium"/>
            <person name="Kohler A."/>
            <person name="Kuo A."/>
            <person name="Nagy L.G."/>
            <person name="Floudas D."/>
            <person name="Copeland A."/>
            <person name="Barry K.W."/>
            <person name="Cichocki N."/>
            <person name="Veneault-Fourrey C."/>
            <person name="LaButti K."/>
            <person name="Lindquist E.A."/>
            <person name="Lipzen A."/>
            <person name="Lundell T."/>
            <person name="Morin E."/>
            <person name="Murat C."/>
            <person name="Riley R."/>
            <person name="Ohm R."/>
            <person name="Sun H."/>
            <person name="Tunlid A."/>
            <person name="Henrissat B."/>
            <person name="Grigoriev I.V."/>
            <person name="Hibbett D.S."/>
            <person name="Martin F."/>
        </authorList>
    </citation>
    <scope>NUCLEOTIDE SEQUENCE [LARGE SCALE GENOMIC DNA]</scope>
    <source>
        <strain evidence="15">FD-334 SS-4</strain>
    </source>
</reference>
<keyword evidence="7" id="KW-0238">DNA-binding</keyword>
<feature type="compositionally biased region" description="Acidic residues" evidence="12">
    <location>
        <begin position="1252"/>
        <end position="1263"/>
    </location>
</feature>
<dbReference type="Gene3D" id="3.40.50.150">
    <property type="entry name" value="Vaccinia Virus protein VP39"/>
    <property type="match status" value="1"/>
</dbReference>
<evidence type="ECO:0000313" key="15">
    <source>
        <dbReference type="Proteomes" id="UP000054270"/>
    </source>
</evidence>
<evidence type="ECO:0000256" key="10">
    <source>
        <dbReference type="PROSITE-ProRule" id="PRU01016"/>
    </source>
</evidence>